<dbReference type="OrthoDB" id="1367916at2"/>
<evidence type="ECO:0000256" key="2">
    <source>
        <dbReference type="SAM" id="Phobius"/>
    </source>
</evidence>
<evidence type="ECO:0000256" key="1">
    <source>
        <dbReference type="SAM" id="Coils"/>
    </source>
</evidence>
<keyword evidence="2" id="KW-1133">Transmembrane helix</keyword>
<keyword evidence="1" id="KW-0175">Coiled coil</keyword>
<dbReference type="RefSeq" id="WP_151895361.1">
    <property type="nucleotide sequence ID" value="NZ_BKCF01000016.1"/>
</dbReference>
<feature type="coiled-coil region" evidence="1">
    <location>
        <begin position="41"/>
        <end position="68"/>
    </location>
</feature>
<keyword evidence="4" id="KW-1185">Reference proteome</keyword>
<gene>
    <name evidence="3" type="ORF">ULMS_29500</name>
</gene>
<dbReference type="EMBL" id="BKCF01000016">
    <property type="protein sequence ID" value="GEQ87442.1"/>
    <property type="molecule type" value="Genomic_DNA"/>
</dbReference>
<organism evidence="3 4">
    <name type="scientific">Patiriisocius marinistellae</name>
    <dbReference type="NCBI Taxonomy" id="2494560"/>
    <lineage>
        <taxon>Bacteria</taxon>
        <taxon>Pseudomonadati</taxon>
        <taxon>Bacteroidota</taxon>
        <taxon>Flavobacteriia</taxon>
        <taxon>Flavobacteriales</taxon>
        <taxon>Flavobacteriaceae</taxon>
        <taxon>Patiriisocius</taxon>
    </lineage>
</organism>
<comment type="caution">
    <text evidence="3">The sequence shown here is derived from an EMBL/GenBank/DDBJ whole genome shotgun (WGS) entry which is preliminary data.</text>
</comment>
<sequence length="213" mass="25053">MEIIKDLGIITIIGGLIAFIIRSFIGKYFDQKAKNFELELNNKSELYKSELEKQLQKYKSDLDIHLTKASRFHEKRLDTISDLYKLIVDVRINLANLTSTFVMSTGNEEKDAELKEQRKIDAGKSYDEFRDYYDKKRIFVPINTCELIDKLKSESFSVLSDYHFRERVYGNSYTDFSREILKEMNERTNKTIPSILKQLESDFRKTVDVENGK</sequence>
<accession>A0A5J4G1B6</accession>
<protein>
    <submittedName>
        <fullName evidence="3">Uncharacterized protein</fullName>
    </submittedName>
</protein>
<feature type="transmembrane region" description="Helical" evidence="2">
    <location>
        <begin position="7"/>
        <end position="25"/>
    </location>
</feature>
<reference evidence="3 4" key="1">
    <citation type="submission" date="2019-08" db="EMBL/GenBank/DDBJ databases">
        <title>Ulvibacter marinistellae sp. nov., isolated from a starfish, Patiria pectinifera.</title>
        <authorList>
            <person name="Kawano K."/>
            <person name="Ushijima N."/>
            <person name="Kihara M."/>
            <person name="Itoh H."/>
        </authorList>
    </citation>
    <scope>NUCLEOTIDE SEQUENCE [LARGE SCALE GENOMIC DNA]</scope>
    <source>
        <strain evidence="3 4">KK4</strain>
    </source>
</reference>
<keyword evidence="2" id="KW-0812">Transmembrane</keyword>
<name>A0A5J4G1B6_9FLAO</name>
<evidence type="ECO:0000313" key="4">
    <source>
        <dbReference type="Proteomes" id="UP000326994"/>
    </source>
</evidence>
<proteinExistence type="predicted"/>
<dbReference type="Proteomes" id="UP000326994">
    <property type="component" value="Unassembled WGS sequence"/>
</dbReference>
<evidence type="ECO:0000313" key="3">
    <source>
        <dbReference type="EMBL" id="GEQ87442.1"/>
    </source>
</evidence>
<dbReference type="AlphaFoldDB" id="A0A5J4G1B6"/>
<keyword evidence="2" id="KW-0472">Membrane</keyword>